<keyword evidence="3" id="KW-0813">Transport</keyword>
<keyword evidence="4 8" id="KW-0812">Transmembrane</keyword>
<feature type="transmembrane region" description="Helical" evidence="8">
    <location>
        <begin position="50"/>
        <end position="73"/>
    </location>
</feature>
<dbReference type="AlphaFoldDB" id="A0A6J6NA44"/>
<proteinExistence type="inferred from homology"/>
<evidence type="ECO:0000256" key="3">
    <source>
        <dbReference type="ARBA" id="ARBA00022448"/>
    </source>
</evidence>
<feature type="transmembrane region" description="Helical" evidence="8">
    <location>
        <begin position="158"/>
        <end position="179"/>
    </location>
</feature>
<evidence type="ECO:0000256" key="6">
    <source>
        <dbReference type="ARBA" id="ARBA00022989"/>
    </source>
</evidence>
<dbReference type="Pfam" id="PF03379">
    <property type="entry name" value="CcmB"/>
    <property type="match status" value="1"/>
</dbReference>
<comment type="similarity">
    <text evidence="2">Belongs to the CcmB/CycW/HelB family.</text>
</comment>
<evidence type="ECO:0000256" key="1">
    <source>
        <dbReference type="ARBA" id="ARBA00004141"/>
    </source>
</evidence>
<dbReference type="EMBL" id="CAEZXP010000001">
    <property type="protein sequence ID" value="CAB4683062.1"/>
    <property type="molecule type" value="Genomic_DNA"/>
</dbReference>
<keyword evidence="7 8" id="KW-0472">Membrane</keyword>
<dbReference type="PANTHER" id="PTHR30070">
    <property type="entry name" value="HEME EXPORTER PROTEIN B"/>
    <property type="match status" value="1"/>
</dbReference>
<organism evidence="9">
    <name type="scientific">freshwater metagenome</name>
    <dbReference type="NCBI Taxonomy" id="449393"/>
    <lineage>
        <taxon>unclassified sequences</taxon>
        <taxon>metagenomes</taxon>
        <taxon>ecological metagenomes</taxon>
    </lineage>
</organism>
<dbReference type="GO" id="GO:0015232">
    <property type="term" value="F:heme transmembrane transporter activity"/>
    <property type="evidence" value="ECO:0007669"/>
    <property type="project" value="InterPro"/>
</dbReference>
<evidence type="ECO:0000256" key="8">
    <source>
        <dbReference type="SAM" id="Phobius"/>
    </source>
</evidence>
<keyword evidence="6 8" id="KW-1133">Transmembrane helix</keyword>
<evidence type="ECO:0000256" key="4">
    <source>
        <dbReference type="ARBA" id="ARBA00022692"/>
    </source>
</evidence>
<evidence type="ECO:0000256" key="7">
    <source>
        <dbReference type="ARBA" id="ARBA00023136"/>
    </source>
</evidence>
<feature type="transmembrane region" description="Helical" evidence="8">
    <location>
        <begin position="93"/>
        <end position="117"/>
    </location>
</feature>
<dbReference type="PANTHER" id="PTHR30070:SF1">
    <property type="entry name" value="CYTOCHROME C BIOGENESIS B-RELATED"/>
    <property type="match status" value="1"/>
</dbReference>
<comment type="subcellular location">
    <subcellularLocation>
        <location evidence="1">Membrane</location>
        <topology evidence="1">Multi-pass membrane protein</topology>
    </subcellularLocation>
</comment>
<dbReference type="InterPro" id="IPR003544">
    <property type="entry name" value="Cyt_c_biogenesis_CcmB"/>
</dbReference>
<evidence type="ECO:0000256" key="5">
    <source>
        <dbReference type="ARBA" id="ARBA00022748"/>
    </source>
</evidence>
<gene>
    <name evidence="9" type="ORF">UFOPK2399_00082</name>
</gene>
<reference evidence="9" key="1">
    <citation type="submission" date="2020-05" db="EMBL/GenBank/DDBJ databases">
        <authorList>
            <person name="Chiriac C."/>
            <person name="Salcher M."/>
            <person name="Ghai R."/>
            <person name="Kavagutti S V."/>
        </authorList>
    </citation>
    <scope>NUCLEOTIDE SEQUENCE</scope>
</reference>
<feature type="transmembrane region" description="Helical" evidence="8">
    <location>
        <begin position="129"/>
        <end position="152"/>
    </location>
</feature>
<dbReference type="GO" id="GO:0017004">
    <property type="term" value="P:cytochrome complex assembly"/>
    <property type="evidence" value="ECO:0007669"/>
    <property type="project" value="UniProtKB-KW"/>
</dbReference>
<sequence length="212" mass="22346">MRYLSDVAALTRKDLLLELRAKETIPAMLLFVLSALTIFHFAIPRGSSDVAALGLLWVAIVFTSLLGLTRAFVPEREQGLMDALVLAPCDRSTIWLGKTIAVIAFLGIAEVVALPAFTLFFSGLTLKTVAAVALADIGIAAVGTLTGAMAVAGRARELIQPLLFLPLSIPVIVGGIGASATAGPKFLLFLALYDTVFVLLSWAAFDFVAAEA</sequence>
<feature type="transmembrane region" description="Helical" evidence="8">
    <location>
        <begin position="186"/>
        <end position="205"/>
    </location>
</feature>
<dbReference type="GO" id="GO:0005886">
    <property type="term" value="C:plasma membrane"/>
    <property type="evidence" value="ECO:0007669"/>
    <property type="project" value="TreeGrafter"/>
</dbReference>
<accession>A0A6J6NA44</accession>
<keyword evidence="5" id="KW-0201">Cytochrome c-type biogenesis</keyword>
<feature type="transmembrane region" description="Helical" evidence="8">
    <location>
        <begin position="25"/>
        <end position="43"/>
    </location>
</feature>
<protein>
    <submittedName>
        <fullName evidence="9">Unannotated protein</fullName>
    </submittedName>
</protein>
<evidence type="ECO:0000313" key="9">
    <source>
        <dbReference type="EMBL" id="CAB4683062.1"/>
    </source>
</evidence>
<evidence type="ECO:0000256" key="2">
    <source>
        <dbReference type="ARBA" id="ARBA00010544"/>
    </source>
</evidence>
<dbReference type="GO" id="GO:1903607">
    <property type="term" value="P:cytochrome c biosynthetic process"/>
    <property type="evidence" value="ECO:0007669"/>
    <property type="project" value="TreeGrafter"/>
</dbReference>
<name>A0A6J6NA44_9ZZZZ</name>